<dbReference type="InterPro" id="IPR031168">
    <property type="entry name" value="G_TrmE"/>
</dbReference>
<dbReference type="CDD" id="cd14858">
    <property type="entry name" value="TrmE_N"/>
    <property type="match status" value="1"/>
</dbReference>
<dbReference type="PROSITE" id="PS51709">
    <property type="entry name" value="G_TRME"/>
    <property type="match status" value="1"/>
</dbReference>
<dbReference type="InterPro" id="IPR027368">
    <property type="entry name" value="MnmE_dom2"/>
</dbReference>
<dbReference type="InterPro" id="IPR004520">
    <property type="entry name" value="GTPase_MnmE"/>
</dbReference>
<feature type="binding site" evidence="10">
    <location>
        <position position="85"/>
    </location>
    <ligand>
        <name>(6S)-5-formyl-5,6,7,8-tetrahydrofolate</name>
        <dbReference type="ChEBI" id="CHEBI:57457"/>
    </ligand>
</feature>
<comment type="subunit">
    <text evidence="10">Homodimer. Heterotetramer of two MnmE and two MnmG subunits.</text>
</comment>
<dbReference type="Pfam" id="PF10396">
    <property type="entry name" value="TrmE_N"/>
    <property type="match status" value="1"/>
</dbReference>
<evidence type="ECO:0000256" key="3">
    <source>
        <dbReference type="ARBA" id="ARBA00022694"/>
    </source>
</evidence>
<dbReference type="GO" id="GO:0005829">
    <property type="term" value="C:cytosol"/>
    <property type="evidence" value="ECO:0007669"/>
    <property type="project" value="TreeGrafter"/>
</dbReference>
<dbReference type="GO" id="GO:0005525">
    <property type="term" value="F:GTP binding"/>
    <property type="evidence" value="ECO:0007669"/>
    <property type="project" value="UniProtKB-UniRule"/>
</dbReference>
<evidence type="ECO:0000256" key="8">
    <source>
        <dbReference type="ARBA" id="ARBA00022958"/>
    </source>
</evidence>
<dbReference type="Gene3D" id="3.30.1360.120">
    <property type="entry name" value="Probable tRNA modification gtpase trme, domain 1"/>
    <property type="match status" value="1"/>
</dbReference>
<dbReference type="Proteomes" id="UP000236726">
    <property type="component" value="Unassembled WGS sequence"/>
</dbReference>
<dbReference type="Gene3D" id="3.40.50.300">
    <property type="entry name" value="P-loop containing nucleotide triphosphate hydrolases"/>
    <property type="match status" value="1"/>
</dbReference>
<feature type="binding site" evidence="10">
    <location>
        <position position="251"/>
    </location>
    <ligand>
        <name>K(+)</name>
        <dbReference type="ChEBI" id="CHEBI:29103"/>
    </ligand>
</feature>
<keyword evidence="14" id="KW-1185">Reference proteome</keyword>
<comment type="function">
    <text evidence="10">Exhibits a very high intrinsic GTPase hydrolysis rate. Involved in the addition of a carboxymethylaminomethyl (cmnm) group at the wobble position (U34) of certain tRNAs, forming tRNA-cmnm(5)s(2)U34.</text>
</comment>
<dbReference type="GO" id="GO:0003924">
    <property type="term" value="F:GTPase activity"/>
    <property type="evidence" value="ECO:0007669"/>
    <property type="project" value="UniProtKB-UniRule"/>
</dbReference>
<feature type="binding site" evidence="10">
    <location>
        <position position="254"/>
    </location>
    <ligand>
        <name>K(+)</name>
        <dbReference type="ChEBI" id="CHEBI:29103"/>
    </ligand>
</feature>
<feature type="binding site" evidence="10">
    <location>
        <begin position="230"/>
        <end position="235"/>
    </location>
    <ligand>
        <name>GTP</name>
        <dbReference type="ChEBI" id="CHEBI:37565"/>
    </ligand>
</feature>
<dbReference type="Pfam" id="PF01926">
    <property type="entry name" value="MMR_HSR1"/>
    <property type="match status" value="1"/>
</dbReference>
<dbReference type="RefSeq" id="WP_103952684.1">
    <property type="nucleotide sequence ID" value="NZ_FNUL01000006.1"/>
</dbReference>
<dbReference type="AlphaFoldDB" id="A0A1H5U7A1"/>
<evidence type="ECO:0000256" key="11">
    <source>
        <dbReference type="RuleBase" id="RU003313"/>
    </source>
</evidence>
<dbReference type="GO" id="GO:0042802">
    <property type="term" value="F:identical protein binding"/>
    <property type="evidence" value="ECO:0007669"/>
    <property type="project" value="UniProtKB-ARBA"/>
</dbReference>
<keyword evidence="2 10" id="KW-0963">Cytoplasm</keyword>
<dbReference type="HAMAP" id="MF_00379">
    <property type="entry name" value="GTPase_MnmE"/>
    <property type="match status" value="1"/>
</dbReference>
<reference evidence="13 14" key="1">
    <citation type="submission" date="2016-10" db="EMBL/GenBank/DDBJ databases">
        <authorList>
            <person name="de Groot N.N."/>
        </authorList>
    </citation>
    <scope>NUCLEOTIDE SEQUENCE [LARGE SCALE GENOMIC DNA]</scope>
    <source>
        <strain evidence="13 14">D15d</strain>
    </source>
</reference>
<dbReference type="Pfam" id="PF12631">
    <property type="entry name" value="MnmE_helical"/>
    <property type="match status" value="1"/>
</dbReference>
<dbReference type="NCBIfam" id="TIGR00450">
    <property type="entry name" value="mnmE_trmE_thdF"/>
    <property type="match status" value="1"/>
</dbReference>
<keyword evidence="5 10" id="KW-0547">Nucleotide-binding</keyword>
<comment type="similarity">
    <text evidence="1 10 11">Belongs to the TRAFAC class TrmE-Era-EngA-EngB-Septin-like GTPase superfamily. TrmE GTPase family.</text>
</comment>
<dbReference type="SUPFAM" id="SSF116878">
    <property type="entry name" value="TrmE connector domain"/>
    <property type="match status" value="1"/>
</dbReference>
<dbReference type="InterPro" id="IPR027266">
    <property type="entry name" value="TrmE/GcvT-like"/>
</dbReference>
<feature type="binding site" evidence="10">
    <location>
        <position position="249"/>
    </location>
    <ligand>
        <name>K(+)</name>
        <dbReference type="ChEBI" id="CHEBI:29103"/>
    </ligand>
</feature>
<comment type="subcellular location">
    <subcellularLocation>
        <location evidence="10">Cytoplasm</location>
    </subcellularLocation>
</comment>
<evidence type="ECO:0000259" key="12">
    <source>
        <dbReference type="PROSITE" id="PS51709"/>
    </source>
</evidence>
<dbReference type="InterPro" id="IPR005225">
    <property type="entry name" value="Small_GTP-bd"/>
</dbReference>
<dbReference type="GO" id="GO:0030488">
    <property type="term" value="P:tRNA methylation"/>
    <property type="evidence" value="ECO:0007669"/>
    <property type="project" value="TreeGrafter"/>
</dbReference>
<dbReference type="FunFam" id="3.30.1360.120:FF:000003">
    <property type="entry name" value="tRNA modification GTPase MnmE"/>
    <property type="match status" value="1"/>
</dbReference>
<dbReference type="GO" id="GO:0002098">
    <property type="term" value="P:tRNA wobble uridine modification"/>
    <property type="evidence" value="ECO:0007669"/>
    <property type="project" value="TreeGrafter"/>
</dbReference>
<feature type="binding site" evidence="10">
    <location>
        <position position="124"/>
    </location>
    <ligand>
        <name>(6S)-5-formyl-5,6,7,8-tetrahydrofolate</name>
        <dbReference type="ChEBI" id="CHEBI:57457"/>
    </ligand>
</feature>
<name>A0A1H5U7A1_9FIRM</name>
<comment type="cofactor">
    <cofactor evidence="10">
        <name>K(+)</name>
        <dbReference type="ChEBI" id="CHEBI:29103"/>
    </cofactor>
    <text evidence="10">Binds 1 potassium ion per subunit.</text>
</comment>
<feature type="binding site" evidence="10">
    <location>
        <position position="230"/>
    </location>
    <ligand>
        <name>K(+)</name>
        <dbReference type="ChEBI" id="CHEBI:29103"/>
    </ligand>
</feature>
<dbReference type="FunFam" id="3.40.50.300:FF:000494">
    <property type="entry name" value="tRNA modification GTPase MnmE"/>
    <property type="match status" value="1"/>
</dbReference>
<dbReference type="CDD" id="cd04164">
    <property type="entry name" value="trmE"/>
    <property type="match status" value="1"/>
</dbReference>
<feature type="domain" description="TrmE-type G" evidence="12">
    <location>
        <begin position="220"/>
        <end position="379"/>
    </location>
</feature>
<protein>
    <recommendedName>
        <fullName evidence="10">tRNA modification GTPase MnmE</fullName>
        <ecNumber evidence="10">3.6.-.-</ecNumber>
    </recommendedName>
</protein>
<dbReference type="NCBIfam" id="TIGR00231">
    <property type="entry name" value="small_GTP"/>
    <property type="match status" value="1"/>
</dbReference>
<proteinExistence type="inferred from homology"/>
<evidence type="ECO:0000256" key="4">
    <source>
        <dbReference type="ARBA" id="ARBA00022723"/>
    </source>
</evidence>
<evidence type="ECO:0000256" key="6">
    <source>
        <dbReference type="ARBA" id="ARBA00022801"/>
    </source>
</evidence>
<feature type="binding site" evidence="10">
    <location>
        <position position="22"/>
    </location>
    <ligand>
        <name>(6S)-5-formyl-5,6,7,8-tetrahydrofolate</name>
        <dbReference type="ChEBI" id="CHEBI:57457"/>
    </ligand>
</feature>
<dbReference type="GO" id="GO:0046872">
    <property type="term" value="F:metal ion binding"/>
    <property type="evidence" value="ECO:0007669"/>
    <property type="project" value="UniProtKB-KW"/>
</dbReference>
<feature type="binding site" evidence="10">
    <location>
        <begin position="274"/>
        <end position="277"/>
    </location>
    <ligand>
        <name>GTP</name>
        <dbReference type="ChEBI" id="CHEBI:37565"/>
    </ligand>
</feature>
<dbReference type="InterPro" id="IPR018948">
    <property type="entry name" value="GTP-bd_TrmE_N"/>
</dbReference>
<feature type="binding site" evidence="10">
    <location>
        <position position="234"/>
    </location>
    <ligand>
        <name>Mg(2+)</name>
        <dbReference type="ChEBI" id="CHEBI:18420"/>
    </ligand>
</feature>
<evidence type="ECO:0000256" key="2">
    <source>
        <dbReference type="ARBA" id="ARBA00022490"/>
    </source>
</evidence>
<gene>
    <name evidence="10" type="primary">mnmE</name>
    <name evidence="10" type="synonym">trmE</name>
    <name evidence="13" type="ORF">SAMN05216537_106125</name>
</gene>
<accession>A0A1H5U7A1</accession>
<dbReference type="EC" id="3.6.-.-" evidence="10"/>
<evidence type="ECO:0000313" key="13">
    <source>
        <dbReference type="EMBL" id="SEF70975.1"/>
    </source>
</evidence>
<organism evidence="13 14">
    <name type="scientific">Lachnospira multipara</name>
    <dbReference type="NCBI Taxonomy" id="28051"/>
    <lineage>
        <taxon>Bacteria</taxon>
        <taxon>Bacillati</taxon>
        <taxon>Bacillota</taxon>
        <taxon>Clostridia</taxon>
        <taxon>Lachnospirales</taxon>
        <taxon>Lachnospiraceae</taxon>
        <taxon>Lachnospira</taxon>
    </lineage>
</organism>
<keyword evidence="3 10" id="KW-0819">tRNA processing</keyword>
<dbReference type="InterPro" id="IPR025867">
    <property type="entry name" value="MnmE_helical"/>
</dbReference>
<dbReference type="SUPFAM" id="SSF52540">
    <property type="entry name" value="P-loop containing nucleoside triphosphate hydrolases"/>
    <property type="match status" value="1"/>
</dbReference>
<keyword evidence="4 10" id="KW-0479">Metal-binding</keyword>
<feature type="binding site" evidence="10">
    <location>
        <position position="255"/>
    </location>
    <ligand>
        <name>Mg(2+)</name>
        <dbReference type="ChEBI" id="CHEBI:18420"/>
    </ligand>
</feature>
<keyword evidence="8 10" id="KW-0630">Potassium</keyword>
<evidence type="ECO:0000256" key="1">
    <source>
        <dbReference type="ARBA" id="ARBA00011043"/>
    </source>
</evidence>
<sequence length="458" mass="50655">MVDTIAAISTSTMSSGGISIIRVSGSEAIDIVDSLFLSKKNIKLKNVASHTVHYGNIVYEDKLIDEVLVIVMKAPNTYTREDIVEIDCHGGILVTKRILEIVLKSGARLAEPGEFTKRAFLNGRIDLSQAEAVIDIINAKNDLALKSSVKQLNGKLSEKIKGYREIILNNVAFIEAALDDPEHIDINDNVDKMTKDVDNLVDNVNKLLKTFENGRIIHDGISTVILGKTNAGKSSLLNVLARAERAIVTDIEGTTRDVLEESINLSGITLNLVDTAGIRKTDDIVENIGVQKAKKYAVDADLVIYVVDSTRDLDDNDFEIMSLIKDKKVLVLLNKIDLEMVVSKEDIMKHLPNARVVSISAKEEIGIDNLEDEIKEMFFNGNIQVNDEVYITSARHKQLLTEAVASLELVKQGIEAEVSEDFLTIDLMTAYEKLGLIVGEEVEDDLANRIFERFCMGK</sequence>
<evidence type="ECO:0000256" key="9">
    <source>
        <dbReference type="ARBA" id="ARBA00023134"/>
    </source>
</evidence>
<keyword evidence="9 10" id="KW-0342">GTP-binding</keyword>
<dbReference type="PANTHER" id="PTHR42714:SF2">
    <property type="entry name" value="TRNA MODIFICATION GTPASE GTPBP3, MITOCHONDRIAL"/>
    <property type="match status" value="1"/>
</dbReference>
<keyword evidence="7 10" id="KW-0460">Magnesium</keyword>
<dbReference type="InterPro" id="IPR006073">
    <property type="entry name" value="GTP-bd"/>
</dbReference>
<comment type="caution">
    <text evidence="10">Lacks conserved residue(s) required for the propagation of feature annotation.</text>
</comment>
<dbReference type="EMBL" id="FNUL01000006">
    <property type="protein sequence ID" value="SEF70975.1"/>
    <property type="molecule type" value="Genomic_DNA"/>
</dbReference>
<evidence type="ECO:0000256" key="10">
    <source>
        <dbReference type="HAMAP-Rule" id="MF_00379"/>
    </source>
</evidence>
<evidence type="ECO:0000256" key="5">
    <source>
        <dbReference type="ARBA" id="ARBA00022741"/>
    </source>
</evidence>
<feature type="binding site" evidence="10">
    <location>
        <begin position="249"/>
        <end position="255"/>
    </location>
    <ligand>
        <name>GTP</name>
        <dbReference type="ChEBI" id="CHEBI:37565"/>
    </ligand>
</feature>
<dbReference type="Gene3D" id="1.20.120.430">
    <property type="entry name" value="tRNA modification GTPase MnmE domain 2"/>
    <property type="match status" value="1"/>
</dbReference>
<dbReference type="STRING" id="1410661.GCA_000702205_01351"/>
<evidence type="ECO:0000256" key="7">
    <source>
        <dbReference type="ARBA" id="ARBA00022842"/>
    </source>
</evidence>
<dbReference type="InterPro" id="IPR027417">
    <property type="entry name" value="P-loop_NTPase"/>
</dbReference>
<keyword evidence="6 10" id="KW-0378">Hydrolase</keyword>
<dbReference type="PANTHER" id="PTHR42714">
    <property type="entry name" value="TRNA MODIFICATION GTPASE GTPBP3"/>
    <property type="match status" value="1"/>
</dbReference>
<evidence type="ECO:0000313" key="14">
    <source>
        <dbReference type="Proteomes" id="UP000236726"/>
    </source>
</evidence>
<feature type="binding site" evidence="10">
    <location>
        <position position="458"/>
    </location>
    <ligand>
        <name>(6S)-5-formyl-5,6,7,8-tetrahydrofolate</name>
        <dbReference type="ChEBI" id="CHEBI:57457"/>
    </ligand>
</feature>